<dbReference type="SUPFAM" id="SSF50891">
    <property type="entry name" value="Cyclophilin-like"/>
    <property type="match status" value="1"/>
</dbReference>
<dbReference type="EMBL" id="JAQNDO010000001">
    <property type="protein sequence ID" value="MDC0742612.1"/>
    <property type="molecule type" value="Genomic_DNA"/>
</dbReference>
<protein>
    <submittedName>
        <fullName evidence="2">Cyclophilin-like fold protein</fullName>
    </submittedName>
</protein>
<evidence type="ECO:0000259" key="1">
    <source>
        <dbReference type="Pfam" id="PF18050"/>
    </source>
</evidence>
<sequence>MNSDKPATAAHHEGKCHPSPHDSAGLCAVVVAFLLQASCGVDASTTHGVPSPQPAETSTEQPRAMKLRIKINDRLVSATLNNSRTASDFASLLPLTLEMNDLFQREKYAHLPRALSEDAPRTRSYEVGDIAYWSPAHDVALFYRKDGQSIPTPGLITLGKLDAGADAFDVSGSVSVTIERAE</sequence>
<dbReference type="Proteomes" id="UP001221411">
    <property type="component" value="Unassembled WGS sequence"/>
</dbReference>
<dbReference type="InterPro" id="IPR041183">
    <property type="entry name" value="Cyclophilin-like"/>
</dbReference>
<dbReference type="RefSeq" id="WP_271917992.1">
    <property type="nucleotide sequence ID" value="NZ_JAQNDO010000001.1"/>
</dbReference>
<evidence type="ECO:0000313" key="2">
    <source>
        <dbReference type="EMBL" id="MDC0742612.1"/>
    </source>
</evidence>
<name>A0ABT5EML0_9BACT</name>
<evidence type="ECO:0000313" key="3">
    <source>
        <dbReference type="Proteomes" id="UP001221411"/>
    </source>
</evidence>
<feature type="domain" description="Cyclophilin-like" evidence="1">
    <location>
        <begin position="69"/>
        <end position="179"/>
    </location>
</feature>
<keyword evidence="3" id="KW-1185">Reference proteome</keyword>
<dbReference type="Pfam" id="PF18050">
    <property type="entry name" value="Cyclophil_like2"/>
    <property type="match status" value="1"/>
</dbReference>
<dbReference type="Gene3D" id="2.40.100.20">
    <property type="match status" value="1"/>
</dbReference>
<reference evidence="2 3" key="1">
    <citation type="submission" date="2022-11" db="EMBL/GenBank/DDBJ databases">
        <title>Minimal conservation of predation-associated metabolite biosynthetic gene clusters underscores biosynthetic potential of Myxococcota including descriptions for ten novel species: Archangium lansinium sp. nov., Myxococcus landrumus sp. nov., Nannocystis bai.</title>
        <authorList>
            <person name="Ahearne A."/>
            <person name="Stevens C."/>
            <person name="Dowd S."/>
        </authorList>
    </citation>
    <scope>NUCLEOTIDE SEQUENCE [LARGE SCALE GENOMIC DNA]</scope>
    <source>
        <strain evidence="2 3">RJM3</strain>
    </source>
</reference>
<comment type="caution">
    <text evidence="2">The sequence shown here is derived from an EMBL/GenBank/DDBJ whole genome shotgun (WGS) entry which is preliminary data.</text>
</comment>
<dbReference type="InterPro" id="IPR029000">
    <property type="entry name" value="Cyclophilin-like_dom_sf"/>
</dbReference>
<proteinExistence type="predicted"/>
<organism evidence="2 3">
    <name type="scientific">Polyangium mundeleinium</name>
    <dbReference type="NCBI Taxonomy" id="2995306"/>
    <lineage>
        <taxon>Bacteria</taxon>
        <taxon>Pseudomonadati</taxon>
        <taxon>Myxococcota</taxon>
        <taxon>Polyangia</taxon>
        <taxon>Polyangiales</taxon>
        <taxon>Polyangiaceae</taxon>
        <taxon>Polyangium</taxon>
    </lineage>
</organism>
<accession>A0ABT5EML0</accession>
<gene>
    <name evidence="2" type="ORF">POL67_14750</name>
</gene>